<gene>
    <name evidence="2" type="ORF">EVG15_03845</name>
</gene>
<dbReference type="Proteomes" id="UP000319296">
    <property type="component" value="Unassembled WGS sequence"/>
</dbReference>
<dbReference type="InterPro" id="IPR011576">
    <property type="entry name" value="Pyridox_Oxase_N"/>
</dbReference>
<dbReference type="EMBL" id="SGBB01000004">
    <property type="protein sequence ID" value="RZD18953.1"/>
    <property type="molecule type" value="Genomic_DNA"/>
</dbReference>
<reference evidence="2 3" key="1">
    <citation type="journal article" date="2019" name="ISME J.">
        <title>Insights into ecological role of a new deltaproteobacterial order Candidatus Acidulodesulfobacterales by metagenomics and metatranscriptomics.</title>
        <authorList>
            <person name="Tan S."/>
            <person name="Liu J."/>
            <person name="Fang Y."/>
            <person name="Hedlund B.P."/>
            <person name="Lian Z.H."/>
            <person name="Huang L.Y."/>
            <person name="Li J.T."/>
            <person name="Huang L.N."/>
            <person name="Li W.J."/>
            <person name="Jiang H.C."/>
            <person name="Dong H.L."/>
            <person name="Shu W.S."/>
        </authorList>
    </citation>
    <scope>NUCLEOTIDE SEQUENCE [LARGE SCALE GENOMIC DNA]</scope>
    <source>
        <strain evidence="2">AP1</strain>
    </source>
</reference>
<dbReference type="AlphaFoldDB" id="A0A519BNW3"/>
<organism evidence="2 3">
    <name type="scientific">Candidatus Acididesulfobacter diazotrophicus</name>
    <dbReference type="NCBI Taxonomy" id="2597226"/>
    <lineage>
        <taxon>Bacteria</taxon>
        <taxon>Deltaproteobacteria</taxon>
        <taxon>Candidatus Acidulodesulfobacterales</taxon>
        <taxon>Candidatus Acididesulfobacter</taxon>
    </lineage>
</organism>
<dbReference type="Pfam" id="PF01243">
    <property type="entry name" value="PNPOx_N"/>
    <property type="match status" value="1"/>
</dbReference>
<name>A0A519BNW3_9DELT</name>
<feature type="domain" description="Pyridoxamine 5'-phosphate oxidase N-terminal" evidence="1">
    <location>
        <begin position="42"/>
        <end position="152"/>
    </location>
</feature>
<dbReference type="SUPFAM" id="SSF50475">
    <property type="entry name" value="FMN-binding split barrel"/>
    <property type="match status" value="1"/>
</dbReference>
<comment type="caution">
    <text evidence="2">The sequence shown here is derived from an EMBL/GenBank/DDBJ whole genome shotgun (WGS) entry which is preliminary data.</text>
</comment>
<evidence type="ECO:0000259" key="1">
    <source>
        <dbReference type="Pfam" id="PF01243"/>
    </source>
</evidence>
<dbReference type="InterPro" id="IPR012349">
    <property type="entry name" value="Split_barrel_FMN-bd"/>
</dbReference>
<protein>
    <submittedName>
        <fullName evidence="2">Pyridoxamine 5'-phosphate oxidase</fullName>
    </submittedName>
</protein>
<accession>A0A519BNW3</accession>
<evidence type="ECO:0000313" key="3">
    <source>
        <dbReference type="Proteomes" id="UP000319296"/>
    </source>
</evidence>
<dbReference type="Gene3D" id="2.30.110.10">
    <property type="entry name" value="Electron Transport, Fmn-binding Protein, Chain A"/>
    <property type="match status" value="1"/>
</dbReference>
<proteinExistence type="predicted"/>
<dbReference type="PANTHER" id="PTHR42815:SF2">
    <property type="entry name" value="FAD-BINDING, PUTATIVE (AFU_ORTHOLOGUE AFUA_6G07600)-RELATED"/>
    <property type="match status" value="1"/>
</dbReference>
<sequence>MRKREEILHTGEIEAQKRFSAEDPWSEISLNQMFGMAIPIGLEDFLEAQKFFFIATADNAGNCDCSFRGRETDVNGKPLPAVKVLDGTHIVFPDFSGNNLFNSLGNVLVNPHIGMLFIDFERIMRYRLNGKADIIDDATLYRHLWSTAQRYILVTVDQVYGNCKARIPLMSEKD</sequence>
<dbReference type="PANTHER" id="PTHR42815">
    <property type="entry name" value="FAD-BINDING, PUTATIVE (AFU_ORTHOLOGUE AFUA_6G07600)-RELATED"/>
    <property type="match status" value="1"/>
</dbReference>
<evidence type="ECO:0000313" key="2">
    <source>
        <dbReference type="EMBL" id="RZD18953.1"/>
    </source>
</evidence>